<protein>
    <submittedName>
        <fullName evidence="1">NGG1p interacting factor NIF3</fullName>
    </submittedName>
</protein>
<comment type="caution">
    <text evidence="1">The sequence shown here is derived from an EMBL/GenBank/DDBJ whole genome shotgun (WGS) entry which is preliminary data.</text>
</comment>
<proteinExistence type="predicted"/>
<dbReference type="Proteomes" id="UP000321026">
    <property type="component" value="Unassembled WGS sequence"/>
</dbReference>
<dbReference type="InterPro" id="IPR036069">
    <property type="entry name" value="DUF34/NIF3_sf"/>
</dbReference>
<accession>A0A5C7J346</accession>
<gene>
    <name evidence="1" type="ORF">E6Q11_07000</name>
</gene>
<sequence>MTVQQIYDLALSMGIKSDPRSEAEVKRLLGKVKKEYDELPEKKKKYYDKEKLNNPYTDTRIVVGEPKREIKRVLAGIDVEGAELLLADRLSEKGKKIDAVIAHHPIGTSFAALGDVMDLQVDAYAQDGLPVNVIDALIRERATDIKRKLHSENHFQVVDTARLLDMPLFSFHTVWDNMGDKFMTDYLAKRKFDTVGEVVEYLMELPEYQESSKLQMGPEIVSGGPNSRAGKVSTFFTGGTNPSKEVYMEMAKAGIGTIVDMHVPEDALKELKKLHVNVVNAGHIASDSIGANLFLDALEKKGVEVIPFSGLIRVKR</sequence>
<organism evidence="1 2">
    <name type="scientific">Candidatus Dojkabacteria bacterium</name>
    <dbReference type="NCBI Taxonomy" id="2099670"/>
    <lineage>
        <taxon>Bacteria</taxon>
        <taxon>Candidatus Dojkabacteria</taxon>
    </lineage>
</organism>
<dbReference type="SUPFAM" id="SSF102705">
    <property type="entry name" value="NIF3 (NGG1p interacting factor 3)-like"/>
    <property type="match status" value="1"/>
</dbReference>
<evidence type="ECO:0000313" key="1">
    <source>
        <dbReference type="EMBL" id="TXG75728.1"/>
    </source>
</evidence>
<dbReference type="EMBL" id="SSDS01000114">
    <property type="protein sequence ID" value="TXG75728.1"/>
    <property type="molecule type" value="Genomic_DNA"/>
</dbReference>
<reference evidence="1 2" key="1">
    <citation type="submission" date="2018-09" db="EMBL/GenBank/DDBJ databases">
        <title>Metagenome Assembled Genomes from an Advanced Water Purification Facility.</title>
        <authorList>
            <person name="Stamps B.W."/>
            <person name="Spear J.R."/>
        </authorList>
    </citation>
    <scope>NUCLEOTIDE SEQUENCE [LARGE SCALE GENOMIC DNA]</scope>
    <source>
        <strain evidence="1">Bin_63_2</strain>
    </source>
</reference>
<evidence type="ECO:0000313" key="2">
    <source>
        <dbReference type="Proteomes" id="UP000321026"/>
    </source>
</evidence>
<dbReference type="AlphaFoldDB" id="A0A5C7J346"/>
<name>A0A5C7J346_9BACT</name>